<evidence type="ECO:0000256" key="5">
    <source>
        <dbReference type="ARBA" id="ARBA00023136"/>
    </source>
</evidence>
<dbReference type="InterPro" id="IPR002350">
    <property type="entry name" value="Kazal_dom"/>
</dbReference>
<accession>A0A7R9Q9U5</accession>
<gene>
    <name evidence="7" type="ORF">OSB1V03_LOCUS16763</name>
</gene>
<keyword evidence="4" id="KW-1133">Transmembrane helix</keyword>
<dbReference type="EMBL" id="OC873669">
    <property type="protein sequence ID" value="CAD7636839.1"/>
    <property type="molecule type" value="Genomic_DNA"/>
</dbReference>
<keyword evidence="2" id="KW-1003">Cell membrane</keyword>
<dbReference type="OrthoDB" id="5062115at2759"/>
<evidence type="ECO:0000313" key="8">
    <source>
        <dbReference type="Proteomes" id="UP000759131"/>
    </source>
</evidence>
<dbReference type="GO" id="GO:0043252">
    <property type="term" value="P:sodium-independent organic anion transport"/>
    <property type="evidence" value="ECO:0007669"/>
    <property type="project" value="TreeGrafter"/>
</dbReference>
<evidence type="ECO:0000256" key="3">
    <source>
        <dbReference type="ARBA" id="ARBA00022692"/>
    </source>
</evidence>
<dbReference type="GO" id="GO:0016323">
    <property type="term" value="C:basolateral plasma membrane"/>
    <property type="evidence" value="ECO:0007669"/>
    <property type="project" value="TreeGrafter"/>
</dbReference>
<dbReference type="InterPro" id="IPR004156">
    <property type="entry name" value="OATP"/>
</dbReference>
<dbReference type="PANTHER" id="PTHR11388">
    <property type="entry name" value="ORGANIC ANION TRANSPORTER"/>
    <property type="match status" value="1"/>
</dbReference>
<dbReference type="PROSITE" id="PS51465">
    <property type="entry name" value="KAZAL_2"/>
    <property type="match status" value="1"/>
</dbReference>
<reference evidence="7" key="1">
    <citation type="submission" date="2020-11" db="EMBL/GenBank/DDBJ databases">
        <authorList>
            <person name="Tran Van P."/>
        </authorList>
    </citation>
    <scope>NUCLEOTIDE SEQUENCE</scope>
</reference>
<dbReference type="InterPro" id="IPR036058">
    <property type="entry name" value="Kazal_dom_sf"/>
</dbReference>
<feature type="domain" description="Kazal-like" evidence="6">
    <location>
        <begin position="24"/>
        <end position="75"/>
    </location>
</feature>
<dbReference type="EMBL" id="CAJPIZ010019094">
    <property type="protein sequence ID" value="CAG2116807.1"/>
    <property type="molecule type" value="Genomic_DNA"/>
</dbReference>
<evidence type="ECO:0000256" key="4">
    <source>
        <dbReference type="ARBA" id="ARBA00022989"/>
    </source>
</evidence>
<name>A0A7R9Q9U5_9ACAR</name>
<keyword evidence="5" id="KW-0472">Membrane</keyword>
<keyword evidence="3" id="KW-0812">Transmembrane</keyword>
<protein>
    <recommendedName>
        <fullName evidence="6">Kazal-like domain-containing protein</fullName>
    </recommendedName>
</protein>
<organism evidence="7">
    <name type="scientific">Medioppia subpectinata</name>
    <dbReference type="NCBI Taxonomy" id="1979941"/>
    <lineage>
        <taxon>Eukaryota</taxon>
        <taxon>Metazoa</taxon>
        <taxon>Ecdysozoa</taxon>
        <taxon>Arthropoda</taxon>
        <taxon>Chelicerata</taxon>
        <taxon>Arachnida</taxon>
        <taxon>Acari</taxon>
        <taxon>Acariformes</taxon>
        <taxon>Sarcoptiformes</taxon>
        <taxon>Oribatida</taxon>
        <taxon>Brachypylina</taxon>
        <taxon>Oppioidea</taxon>
        <taxon>Oppiidae</taxon>
        <taxon>Medioppia</taxon>
    </lineage>
</organism>
<dbReference type="AlphaFoldDB" id="A0A7R9Q9U5"/>
<evidence type="ECO:0000256" key="1">
    <source>
        <dbReference type="ARBA" id="ARBA00004651"/>
    </source>
</evidence>
<dbReference type="Proteomes" id="UP000759131">
    <property type="component" value="Unassembled WGS sequence"/>
</dbReference>
<evidence type="ECO:0000259" key="6">
    <source>
        <dbReference type="PROSITE" id="PS51465"/>
    </source>
</evidence>
<keyword evidence="8" id="KW-1185">Reference proteome</keyword>
<sequence length="146" mass="15712">MASLIVHRCPHPIFTQTAIINSNLELTAQCNNKCGCTTSAFQPVCADDHKSNYFSPCYAGCSQYDPQKSTFGECSCVGGNSPIVTTGYCDNNCNKFPIYIALLGIAGVIQSTSKIGDTLITLSINPISIGVRDDHRHGVYCVELVL</sequence>
<dbReference type="GO" id="GO:0015347">
    <property type="term" value="F:sodium-independent organic anion transmembrane transporter activity"/>
    <property type="evidence" value="ECO:0007669"/>
    <property type="project" value="TreeGrafter"/>
</dbReference>
<dbReference type="Pfam" id="PF03137">
    <property type="entry name" value="OATP"/>
    <property type="match status" value="1"/>
</dbReference>
<dbReference type="PANTHER" id="PTHR11388:SF76">
    <property type="entry name" value="SOLUTE CARRIER ORGANIC ANION TRANSPORTER FAMILY MEMBER"/>
    <property type="match status" value="1"/>
</dbReference>
<proteinExistence type="predicted"/>
<comment type="subcellular location">
    <subcellularLocation>
        <location evidence="1">Cell membrane</location>
        <topology evidence="1">Multi-pass membrane protein</topology>
    </subcellularLocation>
</comment>
<dbReference type="SUPFAM" id="SSF100895">
    <property type="entry name" value="Kazal-type serine protease inhibitors"/>
    <property type="match status" value="1"/>
</dbReference>
<evidence type="ECO:0000313" key="7">
    <source>
        <dbReference type="EMBL" id="CAD7636839.1"/>
    </source>
</evidence>
<evidence type="ECO:0000256" key="2">
    <source>
        <dbReference type="ARBA" id="ARBA00022475"/>
    </source>
</evidence>